<accession>A0A5C5UKY4</accession>
<keyword evidence="5 8" id="KW-0812">Transmembrane</keyword>
<feature type="transmembrane region" description="Helical" evidence="8">
    <location>
        <begin position="325"/>
        <end position="344"/>
    </location>
</feature>
<dbReference type="PANTHER" id="PTHR30472:SF24">
    <property type="entry name" value="FERRIC ENTEROBACTIN TRANSPORT SYSTEM PERMEASE PROTEIN FEPG"/>
    <property type="match status" value="1"/>
</dbReference>
<dbReference type="Proteomes" id="UP000320791">
    <property type="component" value="Unassembled WGS sequence"/>
</dbReference>
<sequence>MTVRELPPLRLGPISRVRRPWVAVVIGALTVLIVLLMAAGIAIGDYPLSVPRVFGIVFAGTDAPMERLVVWKWRMPRVVTALVVGMALGIAGALTQSVARNALASPDILGVTSGASAFAVAAIVLGKSDTVFAWLAGVGLSLAALFGGLFAGAIMWLLAWRRTTDPLRLVLFGIILSALFQACLYFLISRADISDAGQATFWLHGSLNSPNWDRLRPAALVLMVSVLLLGWLGFLVLAHSLGPTLAQALGQGMGRTQWSMLGVAIVLSAMSVSVAGPIQFIAFVGPQIALRLLRSPTPPLFTSALVGAALLLAADIVVQLLPHELPVGVVTSATGGVFLVYLLVRQNRMLASTWK</sequence>
<evidence type="ECO:0000256" key="1">
    <source>
        <dbReference type="ARBA" id="ARBA00004651"/>
    </source>
</evidence>
<evidence type="ECO:0000256" key="5">
    <source>
        <dbReference type="ARBA" id="ARBA00022692"/>
    </source>
</evidence>
<comment type="subcellular location">
    <subcellularLocation>
        <location evidence="1">Cell membrane</location>
        <topology evidence="1">Multi-pass membrane protein</topology>
    </subcellularLocation>
</comment>
<dbReference type="InterPro" id="IPR037294">
    <property type="entry name" value="ABC_BtuC-like"/>
</dbReference>
<dbReference type="RefSeq" id="WP_146324114.1">
    <property type="nucleotide sequence ID" value="NZ_BAABLR010000074.1"/>
</dbReference>
<dbReference type="AlphaFoldDB" id="A0A5C5UKY4"/>
<evidence type="ECO:0000256" key="3">
    <source>
        <dbReference type="ARBA" id="ARBA00022448"/>
    </source>
</evidence>
<name>A0A5C5UKY4_9CORY</name>
<dbReference type="GO" id="GO:0005886">
    <property type="term" value="C:plasma membrane"/>
    <property type="evidence" value="ECO:0007669"/>
    <property type="project" value="UniProtKB-SubCell"/>
</dbReference>
<dbReference type="OrthoDB" id="4455417at2"/>
<feature type="transmembrane region" description="Helical" evidence="8">
    <location>
        <begin position="131"/>
        <end position="157"/>
    </location>
</feature>
<evidence type="ECO:0000256" key="8">
    <source>
        <dbReference type="SAM" id="Phobius"/>
    </source>
</evidence>
<dbReference type="SUPFAM" id="SSF81345">
    <property type="entry name" value="ABC transporter involved in vitamin B12 uptake, BtuC"/>
    <property type="match status" value="1"/>
</dbReference>
<dbReference type="InterPro" id="IPR000522">
    <property type="entry name" value="ABC_transptr_permease_BtuC"/>
</dbReference>
<feature type="transmembrane region" description="Helical" evidence="8">
    <location>
        <begin position="107"/>
        <end position="125"/>
    </location>
</feature>
<dbReference type="EMBL" id="VOHM01000009">
    <property type="protein sequence ID" value="TWT26499.1"/>
    <property type="molecule type" value="Genomic_DNA"/>
</dbReference>
<keyword evidence="10" id="KW-1185">Reference proteome</keyword>
<keyword evidence="7 8" id="KW-0472">Membrane</keyword>
<gene>
    <name evidence="9" type="ORF">FRX94_05415</name>
</gene>
<feature type="transmembrane region" description="Helical" evidence="8">
    <location>
        <begin position="21"/>
        <end position="43"/>
    </location>
</feature>
<feature type="transmembrane region" description="Helical" evidence="8">
    <location>
        <begin position="258"/>
        <end position="280"/>
    </location>
</feature>
<evidence type="ECO:0000256" key="7">
    <source>
        <dbReference type="ARBA" id="ARBA00023136"/>
    </source>
</evidence>
<comment type="similarity">
    <text evidence="2">Belongs to the binding-protein-dependent transport system permease family. FecCD subfamily.</text>
</comment>
<evidence type="ECO:0000256" key="2">
    <source>
        <dbReference type="ARBA" id="ARBA00007935"/>
    </source>
</evidence>
<dbReference type="GO" id="GO:0033214">
    <property type="term" value="P:siderophore-iron import into cell"/>
    <property type="evidence" value="ECO:0007669"/>
    <property type="project" value="TreeGrafter"/>
</dbReference>
<protein>
    <submittedName>
        <fullName evidence="9">Iron chelate uptake ABC transporter family permease subunit</fullName>
    </submittedName>
</protein>
<dbReference type="PANTHER" id="PTHR30472">
    <property type="entry name" value="FERRIC ENTEROBACTIN TRANSPORT SYSTEM PERMEASE PROTEIN"/>
    <property type="match status" value="1"/>
</dbReference>
<feature type="transmembrane region" description="Helical" evidence="8">
    <location>
        <begin position="75"/>
        <end position="95"/>
    </location>
</feature>
<feature type="transmembrane region" description="Helical" evidence="8">
    <location>
        <begin position="169"/>
        <end position="188"/>
    </location>
</feature>
<proteinExistence type="inferred from homology"/>
<evidence type="ECO:0000313" key="9">
    <source>
        <dbReference type="EMBL" id="TWT26499.1"/>
    </source>
</evidence>
<dbReference type="GO" id="GO:0022857">
    <property type="term" value="F:transmembrane transporter activity"/>
    <property type="evidence" value="ECO:0007669"/>
    <property type="project" value="InterPro"/>
</dbReference>
<dbReference type="Pfam" id="PF01032">
    <property type="entry name" value="FecCD"/>
    <property type="match status" value="1"/>
</dbReference>
<dbReference type="Gene3D" id="1.10.3470.10">
    <property type="entry name" value="ABC transporter involved in vitamin B12 uptake, BtuC"/>
    <property type="match status" value="1"/>
</dbReference>
<evidence type="ECO:0000256" key="6">
    <source>
        <dbReference type="ARBA" id="ARBA00022989"/>
    </source>
</evidence>
<keyword evidence="6 8" id="KW-1133">Transmembrane helix</keyword>
<reference evidence="9 10" key="1">
    <citation type="submission" date="2019-08" db="EMBL/GenBank/DDBJ databases">
        <authorList>
            <person name="Lei W."/>
        </authorList>
    </citation>
    <scope>NUCLEOTIDE SEQUENCE [LARGE SCALE GENOMIC DNA]</scope>
    <source>
        <strain evidence="9 10">CCUG 58627</strain>
    </source>
</reference>
<organism evidence="9 10">
    <name type="scientific">Corynebacterium canis</name>
    <dbReference type="NCBI Taxonomy" id="679663"/>
    <lineage>
        <taxon>Bacteria</taxon>
        <taxon>Bacillati</taxon>
        <taxon>Actinomycetota</taxon>
        <taxon>Actinomycetes</taxon>
        <taxon>Mycobacteriales</taxon>
        <taxon>Corynebacteriaceae</taxon>
        <taxon>Corynebacterium</taxon>
    </lineage>
</organism>
<comment type="caution">
    <text evidence="9">The sequence shown here is derived from an EMBL/GenBank/DDBJ whole genome shotgun (WGS) entry which is preliminary data.</text>
</comment>
<dbReference type="CDD" id="cd06550">
    <property type="entry name" value="TM_ABC_iron-siderophores_like"/>
    <property type="match status" value="1"/>
</dbReference>
<feature type="transmembrane region" description="Helical" evidence="8">
    <location>
        <begin position="300"/>
        <end position="318"/>
    </location>
</feature>
<evidence type="ECO:0000256" key="4">
    <source>
        <dbReference type="ARBA" id="ARBA00022475"/>
    </source>
</evidence>
<keyword evidence="4" id="KW-1003">Cell membrane</keyword>
<feature type="transmembrane region" description="Helical" evidence="8">
    <location>
        <begin position="218"/>
        <end position="237"/>
    </location>
</feature>
<evidence type="ECO:0000313" key="10">
    <source>
        <dbReference type="Proteomes" id="UP000320791"/>
    </source>
</evidence>
<keyword evidence="3" id="KW-0813">Transport</keyword>